<dbReference type="InterPro" id="IPR006101">
    <property type="entry name" value="Glyco_hydro_2"/>
</dbReference>
<dbReference type="SUPFAM" id="SSF51445">
    <property type="entry name" value="(Trans)glycosidases"/>
    <property type="match status" value="1"/>
</dbReference>
<keyword evidence="3" id="KW-0378">Hydrolase</keyword>
<reference evidence="7" key="1">
    <citation type="submission" date="2021-01" db="EMBL/GenBank/DDBJ databases">
        <authorList>
            <person name="Corre E."/>
            <person name="Pelletier E."/>
            <person name="Niang G."/>
            <person name="Scheremetjew M."/>
            <person name="Finn R."/>
            <person name="Kale V."/>
            <person name="Holt S."/>
            <person name="Cochrane G."/>
            <person name="Meng A."/>
            <person name="Brown T."/>
            <person name="Cohen L."/>
        </authorList>
    </citation>
    <scope>NUCLEOTIDE SEQUENCE</scope>
    <source>
        <strain evidence="7">Pop2</strain>
    </source>
</reference>
<dbReference type="InterPro" id="IPR032312">
    <property type="entry name" value="LacZ_4"/>
</dbReference>
<evidence type="ECO:0000256" key="3">
    <source>
        <dbReference type="ARBA" id="ARBA00022801"/>
    </source>
</evidence>
<dbReference type="EMBL" id="HBGN01023413">
    <property type="protein sequence ID" value="CAD9337780.1"/>
    <property type="molecule type" value="Transcribed_RNA"/>
</dbReference>
<sequence length="799" mass="90663">MTFLWSNSLSSMIYCFLSHPFIRLPPLFNLPFRQNNFNAVRTSHYPNDTSFYRLCDYYGMYICNEANIETHGIQPFGRLAHDPAWKEAFVSRVTRMVMRDRNHPSIIFWSLGNENGRGPNLMHSRRALHNLDTSRPIMYEGGGKLFESTGRTELTDVVCPMYPSVGDLVTAGTRFDEDRPVILCEYSHSMGNSNGNIHLYWREFWDVDKPRLQGGFIWDMIDQGLRKTDNSTHREYFAYGGDFGDEINDRQFCINGLFSPDRQPHPALSEIKRLQQPVSFATSHPFGEKVIRISSNYNAQLSIINRYSFLSPSHLKWTWSVTSDEHELPLASSGFHIPDSLRLICLDLSEAFINVSTCEERLRSKYWLNLWGAIKEDTMWAKEGFLVAADQFCLVLECDSKDSLGCNAKGILSSCSTGSAGTQVLESVEDDLTIKVTLSGMNVKNRPLAVIDKQSGTLLSYNLPGGTPVIEYSNKDNPKQIKGGLQPNYTRAATDNDKGGTELISNFLSIYSFLLYLDRKDRSYLYYWKRYGLDSSSTVASICQHIQAIKGHNGKTLDISLNCLTIETKRQRELFSNKIIYKFCCEGNLRVKVKVKPRKILSSLPSLPRIGVSLMLNKSLYNIKYLGRGPVENYPDRNSGSDLGVWTTSAARMGYDYIVPSENGNRTDCEWISLQDRDGCGVCVYSSIDTENADGFIDKDDNIFGKMNCSVGMYSQEELHAANHTIDLQPRPNGDHPIYVNIDHKIMGLGGDCSWLPCVYPQYEIKAKHEFCYSFCLFPLKPDKDPAREVKAMAKKSDR</sequence>
<evidence type="ECO:0000256" key="5">
    <source>
        <dbReference type="ARBA" id="ARBA00032230"/>
    </source>
</evidence>
<dbReference type="InterPro" id="IPR006103">
    <property type="entry name" value="Glyco_hydro_2_cat"/>
</dbReference>
<dbReference type="GO" id="GO:0030246">
    <property type="term" value="F:carbohydrate binding"/>
    <property type="evidence" value="ECO:0007669"/>
    <property type="project" value="InterPro"/>
</dbReference>
<dbReference type="AlphaFoldDB" id="A0A7S1ZFT2"/>
<dbReference type="PROSITE" id="PS00608">
    <property type="entry name" value="GLYCOSYL_HYDROL_F2_2"/>
    <property type="match status" value="1"/>
</dbReference>
<dbReference type="InterPro" id="IPR050347">
    <property type="entry name" value="Bact_Beta-galactosidase"/>
</dbReference>
<dbReference type="PANTHER" id="PTHR46323:SF2">
    <property type="entry name" value="BETA-GALACTOSIDASE"/>
    <property type="match status" value="1"/>
</dbReference>
<name>A0A7S1ZFT2_9STRA</name>
<evidence type="ECO:0000256" key="1">
    <source>
        <dbReference type="ARBA" id="ARBA00001412"/>
    </source>
</evidence>
<evidence type="ECO:0000256" key="2">
    <source>
        <dbReference type="ARBA" id="ARBA00012756"/>
    </source>
</evidence>
<dbReference type="SMART" id="SM01038">
    <property type="entry name" value="Bgal_small_N"/>
    <property type="match status" value="1"/>
</dbReference>
<dbReference type="GO" id="GO:0005990">
    <property type="term" value="P:lactose catabolic process"/>
    <property type="evidence" value="ECO:0007669"/>
    <property type="project" value="TreeGrafter"/>
</dbReference>
<dbReference type="Pfam" id="PF02929">
    <property type="entry name" value="Bgal_small_N"/>
    <property type="match status" value="1"/>
</dbReference>
<dbReference type="InterPro" id="IPR017853">
    <property type="entry name" value="GH"/>
</dbReference>
<dbReference type="Pfam" id="PF02836">
    <property type="entry name" value="Glyco_hydro_2_C"/>
    <property type="match status" value="1"/>
</dbReference>
<dbReference type="InterPro" id="IPR004199">
    <property type="entry name" value="B-gal_small/dom_5"/>
</dbReference>
<dbReference type="InterPro" id="IPR036156">
    <property type="entry name" value="Beta-gal/glucu_dom_sf"/>
</dbReference>
<dbReference type="InterPro" id="IPR023232">
    <property type="entry name" value="Glyco_hydro_2_AS"/>
</dbReference>
<accession>A0A7S1ZFT2</accession>
<dbReference type="GO" id="GO:0009341">
    <property type="term" value="C:beta-galactosidase complex"/>
    <property type="evidence" value="ECO:0007669"/>
    <property type="project" value="InterPro"/>
</dbReference>
<dbReference type="Gene3D" id="3.20.20.80">
    <property type="entry name" value="Glycosidases"/>
    <property type="match status" value="1"/>
</dbReference>
<dbReference type="SUPFAM" id="SSF74650">
    <property type="entry name" value="Galactose mutarotase-like"/>
    <property type="match status" value="1"/>
</dbReference>
<dbReference type="Gene3D" id="2.60.40.10">
    <property type="entry name" value="Immunoglobulins"/>
    <property type="match status" value="1"/>
</dbReference>
<feature type="domain" description="Beta galactosidase small chain/" evidence="6">
    <location>
        <begin position="442"/>
        <end position="776"/>
    </location>
</feature>
<comment type="catalytic activity">
    <reaction evidence="1">
        <text>Hydrolysis of terminal non-reducing beta-D-galactose residues in beta-D-galactosides.</text>
        <dbReference type="EC" id="3.2.1.23"/>
    </reaction>
</comment>
<evidence type="ECO:0000256" key="4">
    <source>
        <dbReference type="ARBA" id="ARBA00023295"/>
    </source>
</evidence>
<keyword evidence="4" id="KW-0326">Glycosidase</keyword>
<gene>
    <name evidence="7" type="ORF">DBRI1063_LOCUS14949</name>
</gene>
<dbReference type="SUPFAM" id="SSF49303">
    <property type="entry name" value="beta-Galactosidase/glucuronidase domain"/>
    <property type="match status" value="1"/>
</dbReference>
<dbReference type="InterPro" id="IPR014718">
    <property type="entry name" value="GH-type_carb-bd"/>
</dbReference>
<dbReference type="PRINTS" id="PR00132">
    <property type="entry name" value="GLHYDRLASE2"/>
</dbReference>
<dbReference type="Gene3D" id="2.70.98.10">
    <property type="match status" value="1"/>
</dbReference>
<dbReference type="GO" id="GO:0004565">
    <property type="term" value="F:beta-galactosidase activity"/>
    <property type="evidence" value="ECO:0007669"/>
    <property type="project" value="UniProtKB-EC"/>
</dbReference>
<proteinExistence type="predicted"/>
<dbReference type="PANTHER" id="PTHR46323">
    <property type="entry name" value="BETA-GALACTOSIDASE"/>
    <property type="match status" value="1"/>
</dbReference>
<dbReference type="EC" id="3.2.1.23" evidence="2"/>
<evidence type="ECO:0000313" key="7">
    <source>
        <dbReference type="EMBL" id="CAD9337780.1"/>
    </source>
</evidence>
<dbReference type="InterPro" id="IPR011013">
    <property type="entry name" value="Gal_mutarotase_sf_dom"/>
</dbReference>
<dbReference type="Pfam" id="PF16353">
    <property type="entry name" value="LacZ_4"/>
    <property type="match status" value="1"/>
</dbReference>
<protein>
    <recommendedName>
        <fullName evidence="2">beta-galactosidase</fullName>
        <ecNumber evidence="2">3.2.1.23</ecNumber>
    </recommendedName>
    <alternativeName>
        <fullName evidence="5">Lactase</fullName>
    </alternativeName>
</protein>
<evidence type="ECO:0000259" key="6">
    <source>
        <dbReference type="SMART" id="SM01038"/>
    </source>
</evidence>
<organism evidence="7">
    <name type="scientific">Ditylum brightwellii</name>
    <dbReference type="NCBI Taxonomy" id="49249"/>
    <lineage>
        <taxon>Eukaryota</taxon>
        <taxon>Sar</taxon>
        <taxon>Stramenopiles</taxon>
        <taxon>Ochrophyta</taxon>
        <taxon>Bacillariophyta</taxon>
        <taxon>Mediophyceae</taxon>
        <taxon>Lithodesmiophycidae</taxon>
        <taxon>Lithodesmiales</taxon>
        <taxon>Lithodesmiaceae</taxon>
        <taxon>Ditylum</taxon>
    </lineage>
</organism>
<dbReference type="InterPro" id="IPR013783">
    <property type="entry name" value="Ig-like_fold"/>
</dbReference>